<reference evidence="1 2" key="1">
    <citation type="journal article" date="2019" name="Int. J. Syst. Evol. Microbiol.">
        <title>The Global Catalogue of Microorganisms (GCM) 10K type strain sequencing project: providing services to taxonomists for standard genome sequencing and annotation.</title>
        <authorList>
            <consortium name="The Broad Institute Genomics Platform"/>
            <consortium name="The Broad Institute Genome Sequencing Center for Infectious Disease"/>
            <person name="Wu L."/>
            <person name="Ma J."/>
        </authorList>
    </citation>
    <scope>NUCLEOTIDE SEQUENCE [LARGE SCALE GENOMIC DNA]</scope>
    <source>
        <strain evidence="1 2">JCM 6923</strain>
    </source>
</reference>
<evidence type="ECO:0000313" key="2">
    <source>
        <dbReference type="Proteomes" id="UP001501721"/>
    </source>
</evidence>
<dbReference type="Proteomes" id="UP001501721">
    <property type="component" value="Unassembled WGS sequence"/>
</dbReference>
<protein>
    <submittedName>
        <fullName evidence="1">Uncharacterized protein</fullName>
    </submittedName>
</protein>
<accession>A0ABN3KP80</accession>
<keyword evidence="2" id="KW-1185">Reference proteome</keyword>
<sequence>MFVWWPRELTLPAGQGQQGQATARGMRGTRAPHTVAMSAVIDPTSRVFHS</sequence>
<evidence type="ECO:0000313" key="1">
    <source>
        <dbReference type="EMBL" id="GAA2468553.1"/>
    </source>
</evidence>
<name>A0ABN3KP80_9ACTN</name>
<comment type="caution">
    <text evidence="1">The sequence shown here is derived from an EMBL/GenBank/DDBJ whole genome shotgun (WGS) entry which is preliminary data.</text>
</comment>
<organism evidence="1 2">
    <name type="scientific">Streptomyces graminearus</name>
    <dbReference type="NCBI Taxonomy" id="284030"/>
    <lineage>
        <taxon>Bacteria</taxon>
        <taxon>Bacillati</taxon>
        <taxon>Actinomycetota</taxon>
        <taxon>Actinomycetes</taxon>
        <taxon>Kitasatosporales</taxon>
        <taxon>Streptomycetaceae</taxon>
        <taxon>Streptomyces</taxon>
    </lineage>
</organism>
<gene>
    <name evidence="1" type="ORF">GCM10010422_07700</name>
</gene>
<proteinExistence type="predicted"/>
<dbReference type="EMBL" id="BAAATL010000002">
    <property type="protein sequence ID" value="GAA2468553.1"/>
    <property type="molecule type" value="Genomic_DNA"/>
</dbReference>